<keyword evidence="1" id="KW-1133">Transmembrane helix</keyword>
<name>A0ABX7PU47_9BACT</name>
<organism evidence="3 4">
    <name type="scientific">Candidatus Methylacidiphilum infernorum</name>
    <dbReference type="NCBI Taxonomy" id="511746"/>
    <lineage>
        <taxon>Bacteria</taxon>
        <taxon>Pseudomonadati</taxon>
        <taxon>Verrucomicrobiota</taxon>
        <taxon>Methylacidiphilae</taxon>
        <taxon>Methylacidiphilales</taxon>
        <taxon>Methylacidiphilaceae</taxon>
        <taxon>Methylacidiphilum (ex Ratnadevi et al. 2023)</taxon>
    </lineage>
</organism>
<dbReference type="InterPro" id="IPR029044">
    <property type="entry name" value="Nucleotide-diphossugar_trans"/>
</dbReference>
<accession>A0ABX7PU47</accession>
<protein>
    <submittedName>
        <fullName evidence="3">Glycosyltransferase family 2 protein</fullName>
    </submittedName>
</protein>
<reference evidence="3 4" key="1">
    <citation type="submission" date="2020-12" db="EMBL/GenBank/DDBJ databases">
        <authorList>
            <person name="Awala S.I."/>
            <person name="Gwak J.-H."/>
            <person name="Kim S.-J."/>
            <person name="Rhee S.-K."/>
        </authorList>
    </citation>
    <scope>NUCLEOTIDE SEQUENCE [LARGE SCALE GENOMIC DNA]</scope>
    <source>
        <strain evidence="3 4">IT5</strain>
    </source>
</reference>
<sequence>MNANLSIIIVSCNTQLLLEKALNSIQKSGDPFKKLLIVFDNGSKDGTQEMIKKKFPWVVYLRSEINLGFSKAVNRAAQQAQGDYLLLLNSDARLQEDSIQKAVEWMEQNPRCAVCGAQLLNEDGTLQNSIANFPTLLTELSNKSILRRLFPKKFPGKEYQSDRPQAVESVIGAFFLIRKTIWDELGGFDERYFFFFEETDFCLRATQRGYLVYYLPQVKVWHGQGKTAKTRLSEARIEYWKSRYRYFKTHHPLYKYLILRIGLLIRLFLTLFLESLLYLVTFGKRPTTRLKTAYKIALWHLKGMPDHMGLSSHQEIKCKKD</sequence>
<evidence type="ECO:0000313" key="3">
    <source>
        <dbReference type="EMBL" id="QSR86248.1"/>
    </source>
</evidence>
<evidence type="ECO:0000313" key="4">
    <source>
        <dbReference type="Proteomes" id="UP000663088"/>
    </source>
</evidence>
<keyword evidence="1" id="KW-0472">Membrane</keyword>
<feature type="domain" description="Glycosyltransferase 2-like" evidence="2">
    <location>
        <begin position="6"/>
        <end position="184"/>
    </location>
</feature>
<feature type="transmembrane region" description="Helical" evidence="1">
    <location>
        <begin position="257"/>
        <end position="280"/>
    </location>
</feature>
<dbReference type="PANTHER" id="PTHR43179">
    <property type="entry name" value="RHAMNOSYLTRANSFERASE WBBL"/>
    <property type="match status" value="1"/>
</dbReference>
<keyword evidence="4" id="KW-1185">Reference proteome</keyword>
<keyword evidence="1" id="KW-0812">Transmembrane</keyword>
<dbReference type="Gene3D" id="3.90.550.10">
    <property type="entry name" value="Spore Coat Polysaccharide Biosynthesis Protein SpsA, Chain A"/>
    <property type="match status" value="1"/>
</dbReference>
<dbReference type="Proteomes" id="UP000663088">
    <property type="component" value="Chromosome"/>
</dbReference>
<evidence type="ECO:0000259" key="2">
    <source>
        <dbReference type="Pfam" id="PF00535"/>
    </source>
</evidence>
<proteinExistence type="predicted"/>
<evidence type="ECO:0000256" key="1">
    <source>
        <dbReference type="SAM" id="Phobius"/>
    </source>
</evidence>
<dbReference type="EMBL" id="CP065956">
    <property type="protein sequence ID" value="QSR86248.1"/>
    <property type="molecule type" value="Genomic_DNA"/>
</dbReference>
<dbReference type="Pfam" id="PF00535">
    <property type="entry name" value="Glycos_transf_2"/>
    <property type="match status" value="1"/>
</dbReference>
<dbReference type="InterPro" id="IPR001173">
    <property type="entry name" value="Glyco_trans_2-like"/>
</dbReference>
<gene>
    <name evidence="3" type="ORF">EM20IM_07010</name>
</gene>
<dbReference type="SUPFAM" id="SSF53448">
    <property type="entry name" value="Nucleotide-diphospho-sugar transferases"/>
    <property type="match status" value="1"/>
</dbReference>
<dbReference type="RefSeq" id="WP_206845016.1">
    <property type="nucleotide sequence ID" value="NZ_CP065956.1"/>
</dbReference>
<dbReference type="CDD" id="cd04186">
    <property type="entry name" value="GT_2_like_c"/>
    <property type="match status" value="1"/>
</dbReference>
<dbReference type="PANTHER" id="PTHR43179:SF7">
    <property type="entry name" value="RHAMNOSYLTRANSFERASE WBBL"/>
    <property type="match status" value="1"/>
</dbReference>